<sequence length="60" mass="6732">MELLKSWFVLRLICLVVLLVACICVLGIEGSSDDEERGRFSNYPPVRRYLPPSAPTTPIP</sequence>
<feature type="region of interest" description="Disordered" evidence="1">
    <location>
        <begin position="32"/>
        <end position="60"/>
    </location>
</feature>
<keyword evidence="2" id="KW-0732">Signal</keyword>
<evidence type="ECO:0000256" key="1">
    <source>
        <dbReference type="SAM" id="MobiDB-lite"/>
    </source>
</evidence>
<reference evidence="4" key="1">
    <citation type="journal article" date="2020" name="Nat. Commun.">
        <title>Genome sequence of the cluster root forming white lupin.</title>
        <authorList>
            <person name="Hufnagel B."/>
            <person name="Marques A."/>
            <person name="Soriano A."/>
            <person name="Marques L."/>
            <person name="Divol F."/>
            <person name="Doumas P."/>
            <person name="Sallet E."/>
            <person name="Mancinotti D."/>
            <person name="Carrere S."/>
            <person name="Marande W."/>
            <person name="Arribat S."/>
            <person name="Keller J."/>
            <person name="Huneau C."/>
            <person name="Blein T."/>
            <person name="Aime D."/>
            <person name="Laguerre M."/>
            <person name="Taylor J."/>
            <person name="Schubert V."/>
            <person name="Nelson M."/>
            <person name="Geu-Flores F."/>
            <person name="Crespi M."/>
            <person name="Gallardo-Guerrero K."/>
            <person name="Delaux P.-M."/>
            <person name="Salse J."/>
            <person name="Berges H."/>
            <person name="Guyot R."/>
            <person name="Gouzy J."/>
            <person name="Peret B."/>
        </authorList>
    </citation>
    <scope>NUCLEOTIDE SEQUENCE [LARGE SCALE GENOMIC DNA]</scope>
    <source>
        <strain evidence="4">cv. Amiga</strain>
    </source>
</reference>
<feature type="chain" id="PRO_5025581821" evidence="2">
    <location>
        <begin position="28"/>
        <end position="60"/>
    </location>
</feature>
<protein>
    <submittedName>
        <fullName evidence="3">Uncharacterized protein</fullName>
    </submittedName>
</protein>
<dbReference type="PROSITE" id="PS51257">
    <property type="entry name" value="PROKAR_LIPOPROTEIN"/>
    <property type="match status" value="1"/>
</dbReference>
<proteinExistence type="predicted"/>
<organism evidence="3 4">
    <name type="scientific">Lupinus albus</name>
    <name type="common">White lupine</name>
    <name type="synonym">Lupinus termis</name>
    <dbReference type="NCBI Taxonomy" id="3870"/>
    <lineage>
        <taxon>Eukaryota</taxon>
        <taxon>Viridiplantae</taxon>
        <taxon>Streptophyta</taxon>
        <taxon>Embryophyta</taxon>
        <taxon>Tracheophyta</taxon>
        <taxon>Spermatophyta</taxon>
        <taxon>Magnoliopsida</taxon>
        <taxon>eudicotyledons</taxon>
        <taxon>Gunneridae</taxon>
        <taxon>Pentapetalae</taxon>
        <taxon>rosids</taxon>
        <taxon>fabids</taxon>
        <taxon>Fabales</taxon>
        <taxon>Fabaceae</taxon>
        <taxon>Papilionoideae</taxon>
        <taxon>50 kb inversion clade</taxon>
        <taxon>genistoids sensu lato</taxon>
        <taxon>core genistoids</taxon>
        <taxon>Genisteae</taxon>
        <taxon>Lupinus</taxon>
    </lineage>
</organism>
<comment type="caution">
    <text evidence="3">The sequence shown here is derived from an EMBL/GenBank/DDBJ whole genome shotgun (WGS) entry which is preliminary data.</text>
</comment>
<evidence type="ECO:0000313" key="4">
    <source>
        <dbReference type="Proteomes" id="UP000447434"/>
    </source>
</evidence>
<evidence type="ECO:0000256" key="2">
    <source>
        <dbReference type="SAM" id="SignalP"/>
    </source>
</evidence>
<feature type="signal peptide" evidence="2">
    <location>
        <begin position="1"/>
        <end position="27"/>
    </location>
</feature>
<gene>
    <name evidence="3" type="ORF">Lalb_Chr22g0353441</name>
</gene>
<dbReference type="AlphaFoldDB" id="A0A6A4NL31"/>
<name>A0A6A4NL31_LUPAL</name>
<evidence type="ECO:0000313" key="3">
    <source>
        <dbReference type="EMBL" id="KAE9588254.1"/>
    </source>
</evidence>
<accession>A0A6A4NL31</accession>
<dbReference type="Proteomes" id="UP000447434">
    <property type="component" value="Chromosome 22"/>
</dbReference>
<keyword evidence="4" id="KW-1185">Reference proteome</keyword>
<dbReference type="EMBL" id="WOCE01000022">
    <property type="protein sequence ID" value="KAE9588254.1"/>
    <property type="molecule type" value="Genomic_DNA"/>
</dbReference>